<dbReference type="InterPro" id="IPR028884">
    <property type="entry name" value="Trm82"/>
</dbReference>
<feature type="compositionally biased region" description="Low complexity" evidence="8">
    <location>
        <begin position="196"/>
        <end position="210"/>
    </location>
</feature>
<dbReference type="PANTHER" id="PTHR16288:SF0">
    <property type="entry name" value="TRNA (GUANINE-N(7)-)-METHYLTRANSFERASE NON-CATALYTIC SUBUNIT WDR4"/>
    <property type="match status" value="1"/>
</dbReference>
<evidence type="ECO:0000313" key="10">
    <source>
        <dbReference type="Proteomes" id="UP000008066"/>
    </source>
</evidence>
<dbReference type="UniPathway" id="UPA00989"/>
<evidence type="ECO:0000256" key="3">
    <source>
        <dbReference type="ARBA" id="ARBA00022694"/>
    </source>
</evidence>
<evidence type="ECO:0000256" key="5">
    <source>
        <dbReference type="ARBA" id="ARBA00023242"/>
    </source>
</evidence>
<dbReference type="GeneID" id="18260744"/>
<comment type="function">
    <text evidence="6">Required for the formation of N(7)-methylguanine at position 46 (m7G46) in tRNA. In the complex, it is required to stabilize and induce conformational changes of the catalytic subunit.</text>
</comment>
<dbReference type="OMA" id="SERCMPK"/>
<organism evidence="10">
    <name type="scientific">Chaetomium thermophilum (strain DSM 1495 / CBS 144.50 / IMI 039719)</name>
    <name type="common">Thermochaetoides thermophila</name>
    <dbReference type="NCBI Taxonomy" id="759272"/>
    <lineage>
        <taxon>Eukaryota</taxon>
        <taxon>Fungi</taxon>
        <taxon>Dikarya</taxon>
        <taxon>Ascomycota</taxon>
        <taxon>Pezizomycotina</taxon>
        <taxon>Sordariomycetes</taxon>
        <taxon>Sordariomycetidae</taxon>
        <taxon>Sordariales</taxon>
        <taxon>Chaetomiaceae</taxon>
        <taxon>Thermochaetoides</taxon>
    </lineage>
</organism>
<keyword evidence="2 6" id="KW-0853">WD repeat</keyword>
<dbReference type="RefSeq" id="XP_006696999.1">
    <property type="nucleotide sequence ID" value="XM_006696936.1"/>
</dbReference>
<dbReference type="GO" id="GO:0043527">
    <property type="term" value="C:tRNA methyltransferase complex"/>
    <property type="evidence" value="ECO:0007669"/>
    <property type="project" value="TreeGrafter"/>
</dbReference>
<keyword evidence="4 6" id="KW-0677">Repeat</keyword>
<dbReference type="PANTHER" id="PTHR16288">
    <property type="entry name" value="WD40 REPEAT PROTEIN 4"/>
    <property type="match status" value="1"/>
</dbReference>
<keyword evidence="3 6" id="KW-0819">tRNA processing</keyword>
<comment type="similarity">
    <text evidence="6">Belongs to the WD repeat TRM82 family.</text>
</comment>
<dbReference type="GO" id="GO:0106004">
    <property type="term" value="P:tRNA (guanine-N7)-methylation"/>
    <property type="evidence" value="ECO:0007669"/>
    <property type="project" value="UniProtKB-UniRule"/>
</dbReference>
<dbReference type="eggNOG" id="KOG3914">
    <property type="taxonomic scope" value="Eukaryota"/>
</dbReference>
<keyword evidence="9" id="KW-0808">Transferase</keyword>
<name>G0SGP2_CHATD</name>
<evidence type="ECO:0000313" key="9">
    <source>
        <dbReference type="EMBL" id="EGS17381.1"/>
    </source>
</evidence>
<dbReference type="HAMAP" id="MF_03056">
    <property type="entry name" value="TRM82"/>
    <property type="match status" value="1"/>
</dbReference>
<reference evidence="9 10" key="1">
    <citation type="journal article" date="2011" name="Cell">
        <title>Insight into structure and assembly of the nuclear pore complex by utilizing the genome of a eukaryotic thermophile.</title>
        <authorList>
            <person name="Amlacher S."/>
            <person name="Sarges P."/>
            <person name="Flemming D."/>
            <person name="van Noort V."/>
            <person name="Kunze R."/>
            <person name="Devos D.P."/>
            <person name="Arumugam M."/>
            <person name="Bork P."/>
            <person name="Hurt E."/>
        </authorList>
    </citation>
    <scope>NUCLEOTIDE SEQUENCE [LARGE SCALE GENOMIC DNA]</scope>
    <source>
        <strain evidence="10">DSM 1495 / CBS 144.50 / IMI 039719</strain>
    </source>
</reference>
<dbReference type="OrthoDB" id="339900at2759"/>
<gene>
    <name evidence="9" type="ORF">CTHT_0067060</name>
</gene>
<feature type="region of interest" description="Disordered" evidence="8">
    <location>
        <begin position="193"/>
        <end position="212"/>
    </location>
</feature>
<feature type="compositionally biased region" description="Polar residues" evidence="8">
    <location>
        <begin position="79"/>
        <end position="88"/>
    </location>
</feature>
<dbReference type="Gene3D" id="2.130.10.10">
    <property type="entry name" value="YVTN repeat-like/Quinoprotein amine dehydrogenase"/>
    <property type="match status" value="1"/>
</dbReference>
<dbReference type="AlphaFoldDB" id="G0SGP2"/>
<comment type="subcellular location">
    <subcellularLocation>
        <location evidence="1 6">Nucleus</location>
    </subcellularLocation>
</comment>
<dbReference type="Proteomes" id="UP000008066">
    <property type="component" value="Unassembled WGS sequence"/>
</dbReference>
<evidence type="ECO:0000256" key="1">
    <source>
        <dbReference type="ARBA" id="ARBA00004123"/>
    </source>
</evidence>
<accession>G0SGP2</accession>
<dbReference type="GO" id="GO:0005634">
    <property type="term" value="C:nucleus"/>
    <property type="evidence" value="ECO:0007669"/>
    <property type="project" value="UniProtKB-SubCell"/>
</dbReference>
<evidence type="ECO:0000256" key="7">
    <source>
        <dbReference type="SAM" id="Coils"/>
    </source>
</evidence>
<keyword evidence="5 6" id="KW-0539">Nucleus</keyword>
<evidence type="ECO:0000256" key="6">
    <source>
        <dbReference type="HAMAP-Rule" id="MF_03056"/>
    </source>
</evidence>
<evidence type="ECO:0000256" key="8">
    <source>
        <dbReference type="SAM" id="MobiDB-lite"/>
    </source>
</evidence>
<feature type="compositionally biased region" description="Polar residues" evidence="8">
    <location>
        <begin position="46"/>
        <end position="56"/>
    </location>
</feature>
<dbReference type="GO" id="GO:0008168">
    <property type="term" value="F:methyltransferase activity"/>
    <property type="evidence" value="ECO:0007669"/>
    <property type="project" value="UniProtKB-KW"/>
</dbReference>
<keyword evidence="7" id="KW-0175">Coiled coil</keyword>
<dbReference type="STRING" id="759272.G0SGP2"/>
<evidence type="ECO:0000256" key="4">
    <source>
        <dbReference type="ARBA" id="ARBA00022737"/>
    </source>
</evidence>
<sequence length="505" mass="54971">MAAVDVPYHLVKACRGIIFAARGSDIHSFNSSFEHISTWKYPSAKGETQSEAQSSPAPEGPPAKRRKLEEGEEPASNGREASSANVNGQGKPKGWQDSNPALETPWIQGLYITSDGHHVVAITNSDKTIWVFEHDGAGNLKQLSQRPMPKRPCALAIMPDDRVLLSADKFGDVYALPLTPSDHLPIPSQHTLISRSVTPGTPSTTGGSTPIPRLKADETVVHTKRNLKALENQKKAALERKQPIAQDNRPQFEHALLLGHVSMLTAICVAQATSPVDGKTRTYILTGDRDEHIRVSRGALAQAHVIEGFCMGHEEFVSRLCMVKPASGQGNDVLVSGGGDDDLYSWDLVHNKLVGKAPLLPRVQEVVGEEANKLAVTRIVAQKDEKGSWVWVICERVPALFRYQLQEDSTLRHSETIKIPGNPLDVAILGTSSSTRLLVAMEPSEQGFSSLLVVEKASEGETDWKQTPVPNLPEGSAPGGVKIGAEELRKILYTTESLRKLTDFD</sequence>
<dbReference type="SUPFAM" id="SSF75011">
    <property type="entry name" value="3-carboxy-cis,cis-mucoante lactonizing enzyme"/>
    <property type="match status" value="1"/>
</dbReference>
<feature type="coiled-coil region" evidence="7">
    <location>
        <begin position="213"/>
        <end position="240"/>
    </location>
</feature>
<evidence type="ECO:0000256" key="2">
    <source>
        <dbReference type="ARBA" id="ARBA00022574"/>
    </source>
</evidence>
<dbReference type="GO" id="GO:0005829">
    <property type="term" value="C:cytosol"/>
    <property type="evidence" value="ECO:0007669"/>
    <property type="project" value="TreeGrafter"/>
</dbReference>
<dbReference type="InterPro" id="IPR015943">
    <property type="entry name" value="WD40/YVTN_repeat-like_dom_sf"/>
</dbReference>
<dbReference type="HOGENOM" id="CLU_022082_0_0_1"/>
<keyword evidence="10" id="KW-1185">Reference proteome</keyword>
<dbReference type="EMBL" id="GL988047">
    <property type="protein sequence ID" value="EGS17381.1"/>
    <property type="molecule type" value="Genomic_DNA"/>
</dbReference>
<dbReference type="KEGG" id="cthr:CTHT_0067060"/>
<protein>
    <submittedName>
        <fullName evidence="9">tRNA methyltransferase-like protein</fullName>
    </submittedName>
</protein>
<keyword evidence="9" id="KW-0489">Methyltransferase</keyword>
<feature type="region of interest" description="Disordered" evidence="8">
    <location>
        <begin position="44"/>
        <end position="100"/>
    </location>
</feature>
<proteinExistence type="inferred from homology"/>
<comment type="pathway">
    <text evidence="6">tRNA modification; N(7)-methylguanine-tRNA biosynthesis.</text>
</comment>